<dbReference type="Proteomes" id="UP001374535">
    <property type="component" value="Chromosome 1"/>
</dbReference>
<dbReference type="AlphaFoldDB" id="A0AAQ3PDP6"/>
<evidence type="ECO:0000313" key="2">
    <source>
        <dbReference type="Proteomes" id="UP001374535"/>
    </source>
</evidence>
<evidence type="ECO:0000313" key="1">
    <source>
        <dbReference type="EMBL" id="WVZ26548.1"/>
    </source>
</evidence>
<accession>A0AAQ3PDP6</accession>
<protein>
    <submittedName>
        <fullName evidence="1">Uncharacterized protein</fullName>
    </submittedName>
</protein>
<reference evidence="1 2" key="1">
    <citation type="journal article" date="2023" name="Life. Sci Alliance">
        <title>Evolutionary insights into 3D genome organization and epigenetic landscape of Vigna mungo.</title>
        <authorList>
            <person name="Junaid A."/>
            <person name="Singh B."/>
            <person name="Bhatia S."/>
        </authorList>
    </citation>
    <scope>NUCLEOTIDE SEQUENCE [LARGE SCALE GENOMIC DNA]</scope>
    <source>
        <strain evidence="1">Urdbean</strain>
    </source>
</reference>
<proteinExistence type="predicted"/>
<organism evidence="1 2">
    <name type="scientific">Vigna mungo</name>
    <name type="common">Black gram</name>
    <name type="synonym">Phaseolus mungo</name>
    <dbReference type="NCBI Taxonomy" id="3915"/>
    <lineage>
        <taxon>Eukaryota</taxon>
        <taxon>Viridiplantae</taxon>
        <taxon>Streptophyta</taxon>
        <taxon>Embryophyta</taxon>
        <taxon>Tracheophyta</taxon>
        <taxon>Spermatophyta</taxon>
        <taxon>Magnoliopsida</taxon>
        <taxon>eudicotyledons</taxon>
        <taxon>Gunneridae</taxon>
        <taxon>Pentapetalae</taxon>
        <taxon>rosids</taxon>
        <taxon>fabids</taxon>
        <taxon>Fabales</taxon>
        <taxon>Fabaceae</taxon>
        <taxon>Papilionoideae</taxon>
        <taxon>50 kb inversion clade</taxon>
        <taxon>NPAAA clade</taxon>
        <taxon>indigoferoid/millettioid clade</taxon>
        <taxon>Phaseoleae</taxon>
        <taxon>Vigna</taxon>
    </lineage>
</organism>
<keyword evidence="2" id="KW-1185">Reference proteome</keyword>
<dbReference type="EMBL" id="CP144700">
    <property type="protein sequence ID" value="WVZ26548.1"/>
    <property type="molecule type" value="Genomic_DNA"/>
</dbReference>
<name>A0AAQ3PDP6_VIGMU</name>
<gene>
    <name evidence="1" type="ORF">V8G54_005092</name>
</gene>
<sequence length="116" mass="12671">MKWAPLSADSLNKIPLFPIIPTGCPKILANPVTSVVPYNFLNSSNSLPSTIRSITDRISNCFLRSVGAIERSSLTSYNGSLYSWFIFCNPFAKGSFPAICKFLIIFLPSASAWSSS</sequence>